<comment type="caution">
    <text evidence="1">The sequence shown here is derived from an EMBL/GenBank/DDBJ whole genome shotgun (WGS) entry which is preliminary data.</text>
</comment>
<keyword evidence="2" id="KW-1185">Reference proteome</keyword>
<evidence type="ECO:0000313" key="2">
    <source>
        <dbReference type="Proteomes" id="UP000245375"/>
    </source>
</evidence>
<dbReference type="OrthoDB" id="1350790at2"/>
<dbReference type="EMBL" id="QFRI01000003">
    <property type="protein sequence ID" value="PWH82007.1"/>
    <property type="molecule type" value="Genomic_DNA"/>
</dbReference>
<dbReference type="Proteomes" id="UP000245375">
    <property type="component" value="Unassembled WGS sequence"/>
</dbReference>
<proteinExistence type="predicted"/>
<reference evidence="2" key="3">
    <citation type="submission" date="2018-05" db="EMBL/GenBank/DDBJ databases">
        <authorList>
            <person name="Lu D."/>
        </authorList>
    </citation>
    <scope>NUCLEOTIDE SEQUENCE [LARGE SCALE GENOMIC DNA]</scope>
    <source>
        <strain evidence="2">ZY111</strain>
    </source>
</reference>
<organism evidence="1 2">
    <name type="scientific">Algibacter marinivivus</name>
    <dbReference type="NCBI Taxonomy" id="2100723"/>
    <lineage>
        <taxon>Bacteria</taxon>
        <taxon>Pseudomonadati</taxon>
        <taxon>Bacteroidota</taxon>
        <taxon>Flavobacteriia</taxon>
        <taxon>Flavobacteriales</taxon>
        <taxon>Flavobacteriaceae</taxon>
        <taxon>Algibacter</taxon>
    </lineage>
</organism>
<reference evidence="1 2" key="1">
    <citation type="submission" date="2018-05" db="EMBL/GenBank/DDBJ databases">
        <title>Algibacter marinivivus sp. nov., isolated from sample around a algae.</title>
        <authorList>
            <person name="Zhong X."/>
        </authorList>
    </citation>
    <scope>NUCLEOTIDE SEQUENCE [LARGE SCALE GENOMIC DNA]</scope>
    <source>
        <strain evidence="1 2">ZY111</strain>
    </source>
</reference>
<dbReference type="AlphaFoldDB" id="A0A2U2X2L1"/>
<gene>
    <name evidence="1" type="ORF">DIS18_12125</name>
</gene>
<evidence type="ECO:0000313" key="1">
    <source>
        <dbReference type="EMBL" id="PWH82007.1"/>
    </source>
</evidence>
<protein>
    <submittedName>
        <fullName evidence="1">Uncharacterized protein</fullName>
    </submittedName>
</protein>
<accession>A0A2U2X2L1</accession>
<sequence>MVKKINFKETSEKEINLYTCLGESLCAVQILEDALSHLIILKKTEPDQKKVADDLLKKQQFYTFGRAIKIAKDESLLPNSLETELSSLLKERNWLVHESITIDKNNYKTDSFFNELFKRTKSITLKAQKLKVSIELDLIEYSEKKGIDMSKVKNEMNKNYGLKF</sequence>
<dbReference type="RefSeq" id="WP_109353347.1">
    <property type="nucleotide sequence ID" value="NZ_QFRI01000003.1"/>
</dbReference>
<reference evidence="2" key="2">
    <citation type="submission" date="2018-05" db="EMBL/GenBank/DDBJ databases">
        <title>Algibacter marinivivus sp. nov., isolated from sample around a algae.</title>
        <authorList>
            <person name="Lu D."/>
        </authorList>
    </citation>
    <scope>NUCLEOTIDE SEQUENCE [LARGE SCALE GENOMIC DNA]</scope>
    <source>
        <strain evidence="2">ZY111</strain>
    </source>
</reference>
<name>A0A2U2X2L1_9FLAO</name>